<sequence length="1496" mass="171808">MVLDAAGPDFNWDDESRIREEPNCDAQNFYDLLKNADEPLWEGCDWHSRLSAVTQLLNCKSEFNMSESLYDRLISIIKGMLPKDEKLPENFYRSKQMVKKLGLGYEKIHVCPNDCMLYYGEEDKKLRECRICGHSRYQPKTRSSKIDVPYKILRHFPLAPRLQRLFMSKNTAQHMTWHDQRRANGIMIHPSDGEAWKHFDDNYPSFSDEPRNIRLGLATDGFCPFGHSSNGHSIWPVFVTPYNLPPNMCMKEQYLFLTLVIPGPKSPKQNLDIYLRPLIDDLKKLWNVGVNTYDAYRGENFIMRAALMWTISDFPAYGMLSGWSTHGNLACPYCMEQTKSFRLPHSYKQCWFDCHRQFLPIDHPFRKQKDKFKKNTTEKALPPPRLSGEEVWDRLRRLNQITFGNAFGKQIISGFGKQHNWAKISIFWELSYWSTNLIRHNLDVMHIEKNVFDNVFNTVMNMKGKTKDNPNGRMDLQLFCKRPELELTNVNGKLVMPKASYSLSKPQVKEVCQWIKGLRLPDGYASNLGRCVDKDESKLSGMKSHDCHVFMQRLIPIAFRDYLPKGIWEAFTELSNFFRDLCMKELCVEHMKMLEKNIVVTLCKLEKILVMGFFDSMEHLIVHIPYEAKVGGPVHYRWMYPFERMMFNLKKKARNKACVEGSICEAYCLEEISNFCAMYFESNVPTKLNRVPCQDDGGNMDCNGRLSVFCQSGRAFGFHKTRSLTDIQLQAAKIFVLLNTIEIEPYVSEFRQILSNEHPNYSEDLIQKLVESKFADWLQQQALDDKITDPRIVDIAFPPMRQVRCFNSYFVNGFKFHTLSYGDDKKFMNSGVRVKGSCYGVDERDFYGMLTDIIEMQYFGNNRIVLFQCDWYDSYRGMKIDSLHGLVDINHKSRLASYEPFILAAQAHQVYYASYLSKKRNDWWAVCNMAARINFNFQSSDTPSDDVQPLDDDIFQEVELNLPVPVTVGLDLDAPGVLVHDDPSEEVDPNEINEARFVVDDDIIEEEYDDILENEDDDEEDNDELEMDGKEIMVRSIHGSGSNASRDTPSMNQTSRTTRKSSQSSRAIPLSSQAGFALPRSSSQAGSALPRSSAQVGSTLPRSSQSTHADIPSSPGDRDVGHIMESSGHNSPLGTSGDLSTSRAPVIEPLVTRGYAHLDPPPTNPADRPLIRIRTDSEFDNPDTVRTIKSIIEAHMPGPIPVWSQYPRIARDLCYRQFLAHYRFNTEQEEKDGKIVFEKIAGRRYRDVLRDARAKAKIMCKTEDISKCEGWMPDWMTVENWRGLLQIWSSEQWKKRSKIGTQNRGLGEESIVRHAGGSISVLQHKEKLKKETGNDPSLLEVFHRIHKRKKTGQFDNPKSQMISEEYIREVSEKYGEDSDAHPSFDPDIWLKVTGGVQKGGKVYGCGTPGAARALFGDKINSSRSSLRSTATSQPDVASAERIHTLEQQLEYQKRKTDEMSNIMKVMMDKLGLDPSILGGLQVSNYLYLNMQSEVFR</sequence>
<dbReference type="PANTHER" id="PTHR10775">
    <property type="entry name" value="OS08G0208400 PROTEIN"/>
    <property type="match status" value="1"/>
</dbReference>
<dbReference type="InterPro" id="IPR025452">
    <property type="entry name" value="DUF4218"/>
</dbReference>
<dbReference type="Pfam" id="PF13960">
    <property type="entry name" value="DUF4218"/>
    <property type="match status" value="1"/>
</dbReference>
<evidence type="ECO:0000256" key="1">
    <source>
        <dbReference type="SAM" id="MobiDB-lite"/>
    </source>
</evidence>
<dbReference type="InterPro" id="IPR004242">
    <property type="entry name" value="Transposase_21"/>
</dbReference>
<evidence type="ECO:0000259" key="2">
    <source>
        <dbReference type="Pfam" id="PF13952"/>
    </source>
</evidence>
<evidence type="ECO:0000259" key="3">
    <source>
        <dbReference type="Pfam" id="PF13960"/>
    </source>
</evidence>
<feature type="compositionally biased region" description="Polar residues" evidence="1">
    <location>
        <begin position="1127"/>
        <end position="1140"/>
    </location>
</feature>
<feature type="compositionally biased region" description="Polar residues" evidence="1">
    <location>
        <begin position="1070"/>
        <end position="1108"/>
    </location>
</feature>
<dbReference type="PANTHER" id="PTHR10775:SF183">
    <property type="entry name" value="TRANSPOSON, EN_SPM-LIKE, TRANSPOSASE-ASSOCIATED DOMAIN PROTEIN-RELATED"/>
    <property type="match status" value="1"/>
</dbReference>
<keyword evidence="5" id="KW-1185">Reference proteome</keyword>
<feature type="compositionally biased region" description="Low complexity" evidence="1">
    <location>
        <begin position="1053"/>
        <end position="1066"/>
    </location>
</feature>
<evidence type="ECO:0000313" key="5">
    <source>
        <dbReference type="Proteomes" id="UP001163823"/>
    </source>
</evidence>
<organism evidence="4 5">
    <name type="scientific">Quillaja saponaria</name>
    <name type="common">Soap bark tree</name>
    <dbReference type="NCBI Taxonomy" id="32244"/>
    <lineage>
        <taxon>Eukaryota</taxon>
        <taxon>Viridiplantae</taxon>
        <taxon>Streptophyta</taxon>
        <taxon>Embryophyta</taxon>
        <taxon>Tracheophyta</taxon>
        <taxon>Spermatophyta</taxon>
        <taxon>Magnoliopsida</taxon>
        <taxon>eudicotyledons</taxon>
        <taxon>Gunneridae</taxon>
        <taxon>Pentapetalae</taxon>
        <taxon>rosids</taxon>
        <taxon>fabids</taxon>
        <taxon>Fabales</taxon>
        <taxon>Quillajaceae</taxon>
        <taxon>Quillaja</taxon>
    </lineage>
</organism>
<dbReference type="InterPro" id="IPR004252">
    <property type="entry name" value="Probable_transposase_24"/>
</dbReference>
<dbReference type="InterPro" id="IPR025312">
    <property type="entry name" value="DUF4216"/>
</dbReference>
<dbReference type="EMBL" id="JARAOO010000011">
    <property type="protein sequence ID" value="KAJ7950187.1"/>
    <property type="molecule type" value="Genomic_DNA"/>
</dbReference>
<accession>A0AAD7PCM2</accession>
<gene>
    <name evidence="4" type="ORF">O6P43_026409</name>
</gene>
<evidence type="ECO:0000313" key="4">
    <source>
        <dbReference type="EMBL" id="KAJ7950187.1"/>
    </source>
</evidence>
<feature type="region of interest" description="Disordered" evidence="1">
    <location>
        <begin position="1039"/>
        <end position="1140"/>
    </location>
</feature>
<dbReference type="Pfam" id="PF02992">
    <property type="entry name" value="Transposase_21"/>
    <property type="match status" value="1"/>
</dbReference>
<dbReference type="Proteomes" id="UP001163823">
    <property type="component" value="Chromosome 11"/>
</dbReference>
<proteinExistence type="predicted"/>
<dbReference type="KEGG" id="qsa:O6P43_026409"/>
<name>A0AAD7PCM2_QUISA</name>
<feature type="compositionally biased region" description="Polar residues" evidence="1">
    <location>
        <begin position="1039"/>
        <end position="1052"/>
    </location>
</feature>
<comment type="caution">
    <text evidence="4">The sequence shown here is derived from an EMBL/GenBank/DDBJ whole genome shotgun (WGS) entry which is preliminary data.</text>
</comment>
<feature type="domain" description="DUF4218" evidence="3">
    <location>
        <begin position="581"/>
        <end position="691"/>
    </location>
</feature>
<dbReference type="Pfam" id="PF03004">
    <property type="entry name" value="Transposase_24"/>
    <property type="match status" value="1"/>
</dbReference>
<reference evidence="4" key="1">
    <citation type="journal article" date="2023" name="Science">
        <title>Elucidation of the pathway for biosynthesis of saponin adjuvants from the soapbark tree.</title>
        <authorList>
            <person name="Reed J."/>
            <person name="Orme A."/>
            <person name="El-Demerdash A."/>
            <person name="Owen C."/>
            <person name="Martin L.B.B."/>
            <person name="Misra R.C."/>
            <person name="Kikuchi S."/>
            <person name="Rejzek M."/>
            <person name="Martin A.C."/>
            <person name="Harkess A."/>
            <person name="Leebens-Mack J."/>
            <person name="Louveau T."/>
            <person name="Stephenson M.J."/>
            <person name="Osbourn A."/>
        </authorList>
    </citation>
    <scope>NUCLEOTIDE SEQUENCE</scope>
    <source>
        <strain evidence="4">S10</strain>
    </source>
</reference>
<dbReference type="Pfam" id="PF13952">
    <property type="entry name" value="DUF4216"/>
    <property type="match status" value="1"/>
</dbReference>
<feature type="domain" description="DUF4216" evidence="2">
    <location>
        <begin position="854"/>
        <end position="926"/>
    </location>
</feature>
<protein>
    <submittedName>
        <fullName evidence="4">Transposon protein, putative, CACTA, En/Spm sub-class</fullName>
    </submittedName>
</protein>